<evidence type="ECO:0000256" key="7">
    <source>
        <dbReference type="ARBA" id="ARBA00023136"/>
    </source>
</evidence>
<dbReference type="AlphaFoldDB" id="Q30TX2"/>
<proteinExistence type="inferred from homology"/>
<evidence type="ECO:0000256" key="5">
    <source>
        <dbReference type="ARBA" id="ARBA00022927"/>
    </source>
</evidence>
<keyword evidence="4 9" id="KW-0812">Transmembrane</keyword>
<evidence type="ECO:0000313" key="12">
    <source>
        <dbReference type="Proteomes" id="UP000002714"/>
    </source>
</evidence>
<evidence type="ECO:0000259" key="10">
    <source>
        <dbReference type="Pfam" id="PF01618"/>
    </source>
</evidence>
<feature type="transmembrane region" description="Helical" evidence="9">
    <location>
        <begin position="12"/>
        <end position="30"/>
    </location>
</feature>
<protein>
    <submittedName>
        <fullName evidence="11">MotA/TolQ/ExbB proton channel</fullName>
    </submittedName>
</protein>
<feature type="transmembrane region" description="Helical" evidence="9">
    <location>
        <begin position="98"/>
        <end position="123"/>
    </location>
</feature>
<dbReference type="NCBIfam" id="TIGR02805">
    <property type="entry name" value="exbB2"/>
    <property type="match status" value="1"/>
</dbReference>
<evidence type="ECO:0000256" key="3">
    <source>
        <dbReference type="ARBA" id="ARBA00022475"/>
    </source>
</evidence>
<dbReference type="GO" id="GO:0017038">
    <property type="term" value="P:protein import"/>
    <property type="evidence" value="ECO:0007669"/>
    <property type="project" value="TreeGrafter"/>
</dbReference>
<gene>
    <name evidence="11" type="ordered locus">Suden_0278</name>
</gene>
<dbReference type="InterPro" id="IPR002898">
    <property type="entry name" value="MotA_ExbB_proton_chnl"/>
</dbReference>
<sequence>MNIELLKNIVDYGIIGLLGVMSFIAFWFWIERILFYKGIDVRNFKTKEELEIALTNNINIISTFGSNAPYIGLLGTVFGIIITFYAMGQSDNLDAKIIMTSLALALKATAMGLLVAIPATVFYNHLARRIEVVLALWDINEKEKYANQKV</sequence>
<dbReference type="InterPro" id="IPR050790">
    <property type="entry name" value="ExbB/TolQ_transport"/>
</dbReference>
<keyword evidence="2 8" id="KW-0813">Transport</keyword>
<dbReference type="GO" id="GO:0055085">
    <property type="term" value="P:transmembrane transport"/>
    <property type="evidence" value="ECO:0007669"/>
    <property type="project" value="InterPro"/>
</dbReference>
<dbReference type="PANTHER" id="PTHR30625:SF15">
    <property type="entry name" value="BIOPOLYMER TRANSPORT PROTEIN EXBB"/>
    <property type="match status" value="1"/>
</dbReference>
<dbReference type="RefSeq" id="WP_011371914.1">
    <property type="nucleotide sequence ID" value="NC_007575.1"/>
</dbReference>
<dbReference type="InterPro" id="IPR014172">
    <property type="entry name" value="TonB_ExbB_2"/>
</dbReference>
<dbReference type="Pfam" id="PF01618">
    <property type="entry name" value="MotA_ExbB"/>
    <property type="match status" value="1"/>
</dbReference>
<dbReference type="GO" id="GO:0005886">
    <property type="term" value="C:plasma membrane"/>
    <property type="evidence" value="ECO:0007669"/>
    <property type="project" value="UniProtKB-SubCell"/>
</dbReference>
<keyword evidence="3" id="KW-1003">Cell membrane</keyword>
<dbReference type="eggNOG" id="COG0811">
    <property type="taxonomic scope" value="Bacteria"/>
</dbReference>
<evidence type="ECO:0000256" key="8">
    <source>
        <dbReference type="RuleBase" id="RU004057"/>
    </source>
</evidence>
<reference evidence="11 12" key="1">
    <citation type="journal article" date="2008" name="Appl. Environ. Microbiol.">
        <title>Genome of the epsilonproteobacterial chemolithoautotroph Sulfurimonas denitrificans.</title>
        <authorList>
            <person name="Sievert S.M."/>
            <person name="Scott K.M."/>
            <person name="Klotz M.G."/>
            <person name="Chain P.S.G."/>
            <person name="Hauser L.J."/>
            <person name="Hemp J."/>
            <person name="Huegler M."/>
            <person name="Land M."/>
            <person name="Lapidus A."/>
            <person name="Larimer F.W."/>
            <person name="Lucas S."/>
            <person name="Malfatti S.A."/>
            <person name="Meyer F."/>
            <person name="Paulsen I.T."/>
            <person name="Ren Q."/>
            <person name="Simon J."/>
            <person name="Bailey K."/>
            <person name="Diaz E."/>
            <person name="Fitzpatrick K.A."/>
            <person name="Glover B."/>
            <person name="Gwatney N."/>
            <person name="Korajkic A."/>
            <person name="Long A."/>
            <person name="Mobberley J.M."/>
            <person name="Pantry S.N."/>
            <person name="Pazder G."/>
            <person name="Peterson S."/>
            <person name="Quintanilla J.D."/>
            <person name="Sprinkle R."/>
            <person name="Stephens J."/>
            <person name="Thomas P."/>
            <person name="Vaughn R."/>
            <person name="Weber M.J."/>
            <person name="Wooten L.L."/>
        </authorList>
    </citation>
    <scope>NUCLEOTIDE SEQUENCE [LARGE SCALE GENOMIC DNA]</scope>
    <source>
        <strain evidence="12">ATCC 33889 / DSM 1251</strain>
    </source>
</reference>
<comment type="subcellular location">
    <subcellularLocation>
        <location evidence="1">Cell inner membrane</location>
        <topology evidence="1">Multi-pass membrane protein</topology>
    </subcellularLocation>
    <subcellularLocation>
        <location evidence="8">Membrane</location>
        <topology evidence="8">Multi-pass membrane protein</topology>
    </subcellularLocation>
</comment>
<dbReference type="OrthoDB" id="9805133at2"/>
<keyword evidence="12" id="KW-1185">Reference proteome</keyword>
<dbReference type="Proteomes" id="UP000002714">
    <property type="component" value="Chromosome"/>
</dbReference>
<keyword evidence="6 9" id="KW-1133">Transmembrane helix</keyword>
<dbReference type="PANTHER" id="PTHR30625">
    <property type="entry name" value="PROTEIN TOLQ"/>
    <property type="match status" value="1"/>
</dbReference>
<evidence type="ECO:0000256" key="2">
    <source>
        <dbReference type="ARBA" id="ARBA00022448"/>
    </source>
</evidence>
<evidence type="ECO:0000256" key="1">
    <source>
        <dbReference type="ARBA" id="ARBA00004429"/>
    </source>
</evidence>
<keyword evidence="5 8" id="KW-0653">Protein transport</keyword>
<organism evidence="11 12">
    <name type="scientific">Sulfurimonas denitrificans (strain ATCC 33889 / DSM 1251)</name>
    <name type="common">Thiomicrospira denitrificans (strain ATCC 33889 / DSM 1251)</name>
    <dbReference type="NCBI Taxonomy" id="326298"/>
    <lineage>
        <taxon>Bacteria</taxon>
        <taxon>Pseudomonadati</taxon>
        <taxon>Campylobacterota</taxon>
        <taxon>Epsilonproteobacteria</taxon>
        <taxon>Campylobacterales</taxon>
        <taxon>Sulfurimonadaceae</taxon>
        <taxon>Sulfurimonas</taxon>
    </lineage>
</organism>
<dbReference type="STRING" id="326298.Suden_0278"/>
<evidence type="ECO:0000313" key="11">
    <source>
        <dbReference type="EMBL" id="ABB43559.1"/>
    </source>
</evidence>
<dbReference type="HOGENOM" id="CLU_133317_0_0_7"/>
<dbReference type="KEGG" id="tdn:Suden_0278"/>
<evidence type="ECO:0000256" key="4">
    <source>
        <dbReference type="ARBA" id="ARBA00022692"/>
    </source>
</evidence>
<feature type="domain" description="MotA/TolQ/ExbB proton channel" evidence="10">
    <location>
        <begin position="42"/>
        <end position="137"/>
    </location>
</feature>
<dbReference type="EMBL" id="CP000153">
    <property type="protein sequence ID" value="ABB43559.1"/>
    <property type="molecule type" value="Genomic_DNA"/>
</dbReference>
<accession>Q30TX2</accession>
<name>Q30TX2_SULDN</name>
<evidence type="ECO:0000256" key="6">
    <source>
        <dbReference type="ARBA" id="ARBA00022989"/>
    </source>
</evidence>
<comment type="similarity">
    <text evidence="8">Belongs to the exbB/tolQ family.</text>
</comment>
<keyword evidence="7 9" id="KW-0472">Membrane</keyword>
<feature type="transmembrane region" description="Helical" evidence="9">
    <location>
        <begin position="68"/>
        <end position="86"/>
    </location>
</feature>
<evidence type="ECO:0000256" key="9">
    <source>
        <dbReference type="SAM" id="Phobius"/>
    </source>
</evidence>